<keyword evidence="2" id="KW-1185">Reference proteome</keyword>
<dbReference type="AlphaFoldDB" id="A0A9D4LY49"/>
<evidence type="ECO:0000313" key="2">
    <source>
        <dbReference type="Proteomes" id="UP000828390"/>
    </source>
</evidence>
<gene>
    <name evidence="1" type="ORF">DPMN_028907</name>
</gene>
<dbReference type="Proteomes" id="UP000828390">
    <property type="component" value="Unassembled WGS sequence"/>
</dbReference>
<sequence>MSVLDQPETDTVPYIPGVDPSRLVQVIQELSRNASNAVLLNRQKDDFFSSSVGIILISTEKSINIVTSTYNTSADITMNSDRLKEVNSFKYFGATLSKDVGRVTQSQNAGCRHFFTSVPKTDSHLLHGAQDHRVLLKRDSNSG</sequence>
<dbReference type="EMBL" id="JAIWYP010000002">
    <property type="protein sequence ID" value="KAH3865863.1"/>
    <property type="molecule type" value="Genomic_DNA"/>
</dbReference>
<organism evidence="1 2">
    <name type="scientific">Dreissena polymorpha</name>
    <name type="common">Zebra mussel</name>
    <name type="synonym">Mytilus polymorpha</name>
    <dbReference type="NCBI Taxonomy" id="45954"/>
    <lineage>
        <taxon>Eukaryota</taxon>
        <taxon>Metazoa</taxon>
        <taxon>Spiralia</taxon>
        <taxon>Lophotrochozoa</taxon>
        <taxon>Mollusca</taxon>
        <taxon>Bivalvia</taxon>
        <taxon>Autobranchia</taxon>
        <taxon>Heteroconchia</taxon>
        <taxon>Euheterodonta</taxon>
        <taxon>Imparidentia</taxon>
        <taxon>Neoheterodontei</taxon>
        <taxon>Myida</taxon>
        <taxon>Dreissenoidea</taxon>
        <taxon>Dreissenidae</taxon>
        <taxon>Dreissena</taxon>
    </lineage>
</organism>
<reference evidence="1" key="2">
    <citation type="submission" date="2020-11" db="EMBL/GenBank/DDBJ databases">
        <authorList>
            <person name="McCartney M.A."/>
            <person name="Auch B."/>
            <person name="Kono T."/>
            <person name="Mallez S."/>
            <person name="Becker A."/>
            <person name="Gohl D.M."/>
            <person name="Silverstein K.A.T."/>
            <person name="Koren S."/>
            <person name="Bechman K.B."/>
            <person name="Herman A."/>
            <person name="Abrahante J.E."/>
            <person name="Garbe J."/>
        </authorList>
    </citation>
    <scope>NUCLEOTIDE SEQUENCE</scope>
    <source>
        <strain evidence="1">Duluth1</strain>
        <tissue evidence="1">Whole animal</tissue>
    </source>
</reference>
<accession>A0A9D4LY49</accession>
<reference evidence="1" key="1">
    <citation type="journal article" date="2019" name="bioRxiv">
        <title>The Genome of the Zebra Mussel, Dreissena polymorpha: A Resource for Invasive Species Research.</title>
        <authorList>
            <person name="McCartney M.A."/>
            <person name="Auch B."/>
            <person name="Kono T."/>
            <person name="Mallez S."/>
            <person name="Zhang Y."/>
            <person name="Obille A."/>
            <person name="Becker A."/>
            <person name="Abrahante J.E."/>
            <person name="Garbe J."/>
            <person name="Badalamenti J.P."/>
            <person name="Herman A."/>
            <person name="Mangelson H."/>
            <person name="Liachko I."/>
            <person name="Sullivan S."/>
            <person name="Sone E.D."/>
            <person name="Koren S."/>
            <person name="Silverstein K.A.T."/>
            <person name="Beckman K.B."/>
            <person name="Gohl D.M."/>
        </authorList>
    </citation>
    <scope>NUCLEOTIDE SEQUENCE</scope>
    <source>
        <strain evidence="1">Duluth1</strain>
        <tissue evidence="1">Whole animal</tissue>
    </source>
</reference>
<protein>
    <submittedName>
        <fullName evidence="1">Uncharacterized protein</fullName>
    </submittedName>
</protein>
<proteinExistence type="predicted"/>
<name>A0A9D4LY49_DREPO</name>
<comment type="caution">
    <text evidence="1">The sequence shown here is derived from an EMBL/GenBank/DDBJ whole genome shotgun (WGS) entry which is preliminary data.</text>
</comment>
<evidence type="ECO:0000313" key="1">
    <source>
        <dbReference type="EMBL" id="KAH3865863.1"/>
    </source>
</evidence>